<evidence type="ECO:0000259" key="13">
    <source>
        <dbReference type="PROSITE" id="PS50262"/>
    </source>
</evidence>
<dbReference type="PRINTS" id="PR00237">
    <property type="entry name" value="GPCRRHODOPSN"/>
</dbReference>
<keyword evidence="8" id="KW-0325">Glycoprotein</keyword>
<keyword evidence="6 12" id="KW-0472">Membrane</keyword>
<feature type="transmembrane region" description="Helical" evidence="12">
    <location>
        <begin position="337"/>
        <end position="360"/>
    </location>
</feature>
<evidence type="ECO:0000256" key="8">
    <source>
        <dbReference type="ARBA" id="ARBA00023180"/>
    </source>
</evidence>
<evidence type="ECO:0000256" key="3">
    <source>
        <dbReference type="ARBA" id="ARBA00022692"/>
    </source>
</evidence>
<feature type="transmembrane region" description="Helical" evidence="12">
    <location>
        <begin position="142"/>
        <end position="161"/>
    </location>
</feature>
<evidence type="ECO:0000313" key="15">
    <source>
        <dbReference type="Proteomes" id="UP000887567"/>
    </source>
</evidence>
<keyword evidence="2" id="KW-1003">Cell membrane</keyword>
<feature type="region of interest" description="Disordered" evidence="11">
    <location>
        <begin position="305"/>
        <end position="328"/>
    </location>
</feature>
<keyword evidence="15" id="KW-1185">Reference proteome</keyword>
<keyword evidence="5 10" id="KW-0297">G-protein coupled receptor</keyword>
<sequence>MMESFENSTRTSTKTSAYQGEARILVAAIVEICLCLLGSTGNLMTCLAVLRNRTLQFATNFFIVSLAVADLLVCIILVPMRASQHFAFFLGKPDISSLGVTVAGFLGRVNILASICNLGALSIDRCLALNYPMKYRFGIRYATGRVLGVIVSFWVFAITFTSLPYVPGITDDVFQIGFIVFVLSVTLVIMVAYFRIFHIADQARRRRRKVAVLEIVLQDKSSKRKANLSSNTDEPAHLSDTRLCSEVFPIPDRRFLNVIPKHSQTKKSSSMLQSRGQELFQSPDAAMLGSNSFTVKTNNNKALPFYSDSDDRPKVPQSDNNAMRKDQHRDYKTTKTIGIVIGALILLVYPRIIMILYHYANPSTLASELATFWVRILLYSNSVINPMLYAWRMREFRMEFGKIIFSVLRCGRESNQSPSHQTTRTSTALSTTNIVQ</sequence>
<evidence type="ECO:0000256" key="1">
    <source>
        <dbReference type="ARBA" id="ARBA00004651"/>
    </source>
</evidence>
<proteinExistence type="inferred from homology"/>
<evidence type="ECO:0000256" key="7">
    <source>
        <dbReference type="ARBA" id="ARBA00023170"/>
    </source>
</evidence>
<evidence type="ECO:0000256" key="12">
    <source>
        <dbReference type="SAM" id="Phobius"/>
    </source>
</evidence>
<evidence type="ECO:0000256" key="9">
    <source>
        <dbReference type="ARBA" id="ARBA00023224"/>
    </source>
</evidence>
<evidence type="ECO:0000256" key="11">
    <source>
        <dbReference type="SAM" id="MobiDB-lite"/>
    </source>
</evidence>
<dbReference type="Gene3D" id="1.20.1070.10">
    <property type="entry name" value="Rhodopsin 7-helix transmembrane proteins"/>
    <property type="match status" value="1"/>
</dbReference>
<comment type="similarity">
    <text evidence="10">Belongs to the G-protein coupled receptor 1 family.</text>
</comment>
<feature type="transmembrane region" description="Helical" evidence="12">
    <location>
        <begin position="57"/>
        <end position="78"/>
    </location>
</feature>
<dbReference type="InterPro" id="IPR017452">
    <property type="entry name" value="GPCR_Rhodpsn_7TM"/>
</dbReference>
<dbReference type="GO" id="GO:0005886">
    <property type="term" value="C:plasma membrane"/>
    <property type="evidence" value="ECO:0007669"/>
    <property type="project" value="UniProtKB-SubCell"/>
</dbReference>
<keyword evidence="9 10" id="KW-0807">Transducer</keyword>
<evidence type="ECO:0000256" key="6">
    <source>
        <dbReference type="ARBA" id="ARBA00023136"/>
    </source>
</evidence>
<dbReference type="PROSITE" id="PS00237">
    <property type="entry name" value="G_PROTEIN_RECEP_F1_1"/>
    <property type="match status" value="1"/>
</dbReference>
<feature type="transmembrane region" description="Helical" evidence="12">
    <location>
        <begin position="24"/>
        <end position="50"/>
    </location>
</feature>
<dbReference type="SMART" id="SM01381">
    <property type="entry name" value="7TM_GPCR_Srsx"/>
    <property type="match status" value="1"/>
</dbReference>
<dbReference type="AlphaFoldDB" id="A0A913X0F0"/>
<feature type="region of interest" description="Disordered" evidence="11">
    <location>
        <begin position="413"/>
        <end position="436"/>
    </location>
</feature>
<dbReference type="PANTHER" id="PTHR24246">
    <property type="entry name" value="OLFACTORY RECEPTOR AND ADENOSINE RECEPTOR"/>
    <property type="match status" value="1"/>
</dbReference>
<evidence type="ECO:0000313" key="14">
    <source>
        <dbReference type="EnsemblMetazoa" id="XP_020896990.1"/>
    </source>
</evidence>
<dbReference type="PROSITE" id="PS50262">
    <property type="entry name" value="G_PROTEIN_RECEP_F1_2"/>
    <property type="match status" value="1"/>
</dbReference>
<dbReference type="GeneID" id="110235832"/>
<evidence type="ECO:0000256" key="10">
    <source>
        <dbReference type="RuleBase" id="RU000688"/>
    </source>
</evidence>
<keyword evidence="3 10" id="KW-0812">Transmembrane</keyword>
<dbReference type="KEGG" id="epa:110235832"/>
<dbReference type="OrthoDB" id="6117944at2759"/>
<dbReference type="InterPro" id="IPR000276">
    <property type="entry name" value="GPCR_Rhodpsn"/>
</dbReference>
<dbReference type="Pfam" id="PF00001">
    <property type="entry name" value="7tm_1"/>
    <property type="match status" value="2"/>
</dbReference>
<dbReference type="GO" id="GO:0004930">
    <property type="term" value="F:G protein-coupled receptor activity"/>
    <property type="evidence" value="ECO:0007669"/>
    <property type="project" value="UniProtKB-KW"/>
</dbReference>
<reference evidence="14" key="1">
    <citation type="submission" date="2022-11" db="UniProtKB">
        <authorList>
            <consortium name="EnsemblMetazoa"/>
        </authorList>
    </citation>
    <scope>IDENTIFICATION</scope>
</reference>
<evidence type="ECO:0000256" key="2">
    <source>
        <dbReference type="ARBA" id="ARBA00022475"/>
    </source>
</evidence>
<feature type="transmembrane region" description="Helical" evidence="12">
    <location>
        <begin position="173"/>
        <end position="197"/>
    </location>
</feature>
<dbReference type="Proteomes" id="UP000887567">
    <property type="component" value="Unplaced"/>
</dbReference>
<keyword evidence="4 12" id="KW-1133">Transmembrane helix</keyword>
<feature type="domain" description="G-protein coupled receptors family 1 profile" evidence="13">
    <location>
        <begin position="41"/>
        <end position="389"/>
    </location>
</feature>
<dbReference type="RefSeq" id="XP_020896990.1">
    <property type="nucleotide sequence ID" value="XM_021041331.1"/>
</dbReference>
<feature type="transmembrane region" description="Helical" evidence="12">
    <location>
        <begin position="372"/>
        <end position="391"/>
    </location>
</feature>
<accession>A0A913X0F0</accession>
<feature type="compositionally biased region" description="Low complexity" evidence="11">
    <location>
        <begin position="422"/>
        <end position="436"/>
    </location>
</feature>
<name>A0A913X0F0_EXADI</name>
<keyword evidence="7 10" id="KW-0675">Receptor</keyword>
<dbReference type="CDD" id="cd00637">
    <property type="entry name" value="7tm_classA_rhodopsin-like"/>
    <property type="match status" value="1"/>
</dbReference>
<dbReference type="SUPFAM" id="SSF81321">
    <property type="entry name" value="Family A G protein-coupled receptor-like"/>
    <property type="match status" value="1"/>
</dbReference>
<protein>
    <recommendedName>
        <fullName evidence="13">G-protein coupled receptors family 1 profile domain-containing protein</fullName>
    </recommendedName>
</protein>
<evidence type="ECO:0000256" key="5">
    <source>
        <dbReference type="ARBA" id="ARBA00023040"/>
    </source>
</evidence>
<comment type="subcellular location">
    <subcellularLocation>
        <location evidence="1">Cell membrane</location>
        <topology evidence="1">Multi-pass membrane protein</topology>
    </subcellularLocation>
</comment>
<dbReference type="EnsemblMetazoa" id="XM_021041331.1">
    <property type="protein sequence ID" value="XP_020896990.1"/>
    <property type="gene ID" value="LOC110235832"/>
</dbReference>
<organism evidence="14 15">
    <name type="scientific">Exaiptasia diaphana</name>
    <name type="common">Tropical sea anemone</name>
    <name type="synonym">Aiptasia pulchella</name>
    <dbReference type="NCBI Taxonomy" id="2652724"/>
    <lineage>
        <taxon>Eukaryota</taxon>
        <taxon>Metazoa</taxon>
        <taxon>Cnidaria</taxon>
        <taxon>Anthozoa</taxon>
        <taxon>Hexacorallia</taxon>
        <taxon>Actiniaria</taxon>
        <taxon>Aiptasiidae</taxon>
        <taxon>Exaiptasia</taxon>
    </lineage>
</organism>
<dbReference type="PANTHER" id="PTHR24246:SF27">
    <property type="entry name" value="ADENOSINE RECEPTOR, ISOFORM A"/>
    <property type="match status" value="1"/>
</dbReference>
<feature type="transmembrane region" description="Helical" evidence="12">
    <location>
        <begin position="98"/>
        <end position="121"/>
    </location>
</feature>
<evidence type="ECO:0000256" key="4">
    <source>
        <dbReference type="ARBA" id="ARBA00022989"/>
    </source>
</evidence>